<evidence type="ECO:0000256" key="1">
    <source>
        <dbReference type="ARBA" id="ARBA00004496"/>
    </source>
</evidence>
<keyword evidence="2" id="KW-0963">Cytoplasm</keyword>
<dbReference type="SMART" id="SM00347">
    <property type="entry name" value="HTH_MARR"/>
    <property type="match status" value="1"/>
</dbReference>
<feature type="domain" description="HTH marR-type" evidence="6">
    <location>
        <begin position="10"/>
        <end position="140"/>
    </location>
</feature>
<dbReference type="PROSITE" id="PS50995">
    <property type="entry name" value="HTH_MARR_2"/>
    <property type="match status" value="1"/>
</dbReference>
<protein>
    <submittedName>
        <fullName evidence="7">DNA-binding MarR family transcriptional regulator</fullName>
    </submittedName>
</protein>
<dbReference type="InterPro" id="IPR039422">
    <property type="entry name" value="MarR/SlyA-like"/>
</dbReference>
<dbReference type="PANTHER" id="PTHR33164">
    <property type="entry name" value="TRANSCRIPTIONAL REGULATOR, MARR FAMILY"/>
    <property type="match status" value="1"/>
</dbReference>
<dbReference type="Proteomes" id="UP001519287">
    <property type="component" value="Unassembled WGS sequence"/>
</dbReference>
<reference evidence="7 8" key="1">
    <citation type="submission" date="2021-03" db="EMBL/GenBank/DDBJ databases">
        <title>Genomic Encyclopedia of Type Strains, Phase IV (KMG-IV): sequencing the most valuable type-strain genomes for metagenomic binning, comparative biology and taxonomic classification.</title>
        <authorList>
            <person name="Goeker M."/>
        </authorList>
    </citation>
    <scope>NUCLEOTIDE SEQUENCE [LARGE SCALE GENOMIC DNA]</scope>
    <source>
        <strain evidence="7 8">DSM 26048</strain>
    </source>
</reference>
<dbReference type="InterPro" id="IPR036390">
    <property type="entry name" value="WH_DNA-bd_sf"/>
</dbReference>
<dbReference type="EMBL" id="JAGGLB010000069">
    <property type="protein sequence ID" value="MBP1997070.1"/>
    <property type="molecule type" value="Genomic_DNA"/>
</dbReference>
<evidence type="ECO:0000313" key="8">
    <source>
        <dbReference type="Proteomes" id="UP001519287"/>
    </source>
</evidence>
<dbReference type="InterPro" id="IPR000835">
    <property type="entry name" value="HTH_MarR-typ"/>
</dbReference>
<dbReference type="RefSeq" id="WP_209980050.1">
    <property type="nucleotide sequence ID" value="NZ_JAGGLB010000069.1"/>
</dbReference>
<evidence type="ECO:0000256" key="4">
    <source>
        <dbReference type="ARBA" id="ARBA00023125"/>
    </source>
</evidence>
<dbReference type="PRINTS" id="PR00598">
    <property type="entry name" value="HTHMARR"/>
</dbReference>
<keyword evidence="3" id="KW-0805">Transcription regulation</keyword>
<comment type="caution">
    <text evidence="7">The sequence shown here is derived from an EMBL/GenBank/DDBJ whole genome shotgun (WGS) entry which is preliminary data.</text>
</comment>
<evidence type="ECO:0000256" key="3">
    <source>
        <dbReference type="ARBA" id="ARBA00023015"/>
    </source>
</evidence>
<dbReference type="InterPro" id="IPR055166">
    <property type="entry name" value="Transc_reg_Sar_Rot_HTH"/>
</dbReference>
<sequence>MNKQEPLQLDSQLCFSLYACSRSISRMYRPLLDGIGLTYPQYLVMMVLWEKKESTVKELCEVLDLDSGTLTPMLKRMEVAGLLQRQRSKEDERIVKVQITEAGAALQVKAACIPEALLSASGLKAEDAVQLNQQIRSLLQQVNRINVSSEEEINYAKSGATSA</sequence>
<name>A0ABS4JB49_9BACL</name>
<accession>A0ABS4JB49</accession>
<dbReference type="SUPFAM" id="SSF46785">
    <property type="entry name" value="Winged helix' DNA-binding domain"/>
    <property type="match status" value="1"/>
</dbReference>
<organism evidence="7 8">
    <name type="scientific">Paenibacillus eucommiae</name>
    <dbReference type="NCBI Taxonomy" id="1355755"/>
    <lineage>
        <taxon>Bacteria</taxon>
        <taxon>Bacillati</taxon>
        <taxon>Bacillota</taxon>
        <taxon>Bacilli</taxon>
        <taxon>Bacillales</taxon>
        <taxon>Paenibacillaceae</taxon>
        <taxon>Paenibacillus</taxon>
    </lineage>
</organism>
<dbReference type="PANTHER" id="PTHR33164:SF5">
    <property type="entry name" value="ORGANIC HYDROPEROXIDE RESISTANCE TRANSCRIPTIONAL REGULATOR"/>
    <property type="match status" value="1"/>
</dbReference>
<keyword evidence="5" id="KW-0804">Transcription</keyword>
<comment type="subcellular location">
    <subcellularLocation>
        <location evidence="1">Cytoplasm</location>
    </subcellularLocation>
</comment>
<proteinExistence type="predicted"/>
<dbReference type="Gene3D" id="1.10.10.10">
    <property type="entry name" value="Winged helix-like DNA-binding domain superfamily/Winged helix DNA-binding domain"/>
    <property type="match status" value="1"/>
</dbReference>
<gene>
    <name evidence="7" type="ORF">J2Z66_008748</name>
</gene>
<keyword evidence="4 7" id="KW-0238">DNA-binding</keyword>
<evidence type="ECO:0000256" key="2">
    <source>
        <dbReference type="ARBA" id="ARBA00022490"/>
    </source>
</evidence>
<dbReference type="InterPro" id="IPR036388">
    <property type="entry name" value="WH-like_DNA-bd_sf"/>
</dbReference>
<dbReference type="GO" id="GO:0003677">
    <property type="term" value="F:DNA binding"/>
    <property type="evidence" value="ECO:0007669"/>
    <property type="project" value="UniProtKB-KW"/>
</dbReference>
<evidence type="ECO:0000256" key="5">
    <source>
        <dbReference type="ARBA" id="ARBA00023163"/>
    </source>
</evidence>
<keyword evidence="8" id="KW-1185">Reference proteome</keyword>
<dbReference type="Pfam" id="PF22381">
    <property type="entry name" value="Staph_reg_Sar_Rot"/>
    <property type="match status" value="1"/>
</dbReference>
<evidence type="ECO:0000313" key="7">
    <source>
        <dbReference type="EMBL" id="MBP1997070.1"/>
    </source>
</evidence>
<evidence type="ECO:0000259" key="6">
    <source>
        <dbReference type="PROSITE" id="PS50995"/>
    </source>
</evidence>